<dbReference type="WBParaSite" id="PDA_v2.g7624.t1">
    <property type="protein sequence ID" value="PDA_v2.g7624.t1"/>
    <property type="gene ID" value="PDA_v2.g7624"/>
</dbReference>
<name>A0A914QZS6_9BILA</name>
<dbReference type="AlphaFoldDB" id="A0A914QZS6"/>
<feature type="chain" id="PRO_5037125566" evidence="1">
    <location>
        <begin position="17"/>
        <end position="122"/>
    </location>
</feature>
<reference evidence="3" key="1">
    <citation type="submission" date="2022-11" db="UniProtKB">
        <authorList>
            <consortium name="WormBaseParasite"/>
        </authorList>
    </citation>
    <scope>IDENTIFICATION</scope>
</reference>
<feature type="signal peptide" evidence="1">
    <location>
        <begin position="1"/>
        <end position="16"/>
    </location>
</feature>
<proteinExistence type="predicted"/>
<organism evidence="2 3">
    <name type="scientific">Panagrolaimus davidi</name>
    <dbReference type="NCBI Taxonomy" id="227884"/>
    <lineage>
        <taxon>Eukaryota</taxon>
        <taxon>Metazoa</taxon>
        <taxon>Ecdysozoa</taxon>
        <taxon>Nematoda</taxon>
        <taxon>Chromadorea</taxon>
        <taxon>Rhabditida</taxon>
        <taxon>Tylenchina</taxon>
        <taxon>Panagrolaimomorpha</taxon>
        <taxon>Panagrolaimoidea</taxon>
        <taxon>Panagrolaimidae</taxon>
        <taxon>Panagrolaimus</taxon>
    </lineage>
</organism>
<evidence type="ECO:0000313" key="3">
    <source>
        <dbReference type="WBParaSite" id="PDA_v2.g7624.t1"/>
    </source>
</evidence>
<sequence>MKILFIAFIFAVFVFANIDGYSYAKKEVLKDATANGLFLSYLKRQSKDLRRTIDTFEEMQQKQDFTSAKDKFWLDGKIGGEFNRCCICPSRKCHCCRRTGIGFCCDFIENNVATENDSNEEE</sequence>
<evidence type="ECO:0000256" key="1">
    <source>
        <dbReference type="SAM" id="SignalP"/>
    </source>
</evidence>
<protein>
    <submittedName>
        <fullName evidence="3">Uncharacterized protein</fullName>
    </submittedName>
</protein>
<evidence type="ECO:0000313" key="2">
    <source>
        <dbReference type="Proteomes" id="UP000887578"/>
    </source>
</evidence>
<dbReference type="Proteomes" id="UP000887578">
    <property type="component" value="Unplaced"/>
</dbReference>
<accession>A0A914QZS6</accession>
<keyword evidence="2" id="KW-1185">Reference proteome</keyword>
<keyword evidence="1" id="KW-0732">Signal</keyword>